<evidence type="ECO:0008006" key="3">
    <source>
        <dbReference type="Google" id="ProtNLM"/>
    </source>
</evidence>
<accession>A0ABW1TVZ2</accession>
<dbReference type="Proteomes" id="UP001596270">
    <property type="component" value="Unassembled WGS sequence"/>
</dbReference>
<organism evidence="1 2">
    <name type="scientific">Polaromonas aquatica</name>
    <dbReference type="NCBI Taxonomy" id="332657"/>
    <lineage>
        <taxon>Bacteria</taxon>
        <taxon>Pseudomonadati</taxon>
        <taxon>Pseudomonadota</taxon>
        <taxon>Betaproteobacteria</taxon>
        <taxon>Burkholderiales</taxon>
        <taxon>Comamonadaceae</taxon>
        <taxon>Polaromonas</taxon>
    </lineage>
</organism>
<comment type="caution">
    <text evidence="1">The sequence shown here is derived from an EMBL/GenBank/DDBJ whole genome shotgun (WGS) entry which is preliminary data.</text>
</comment>
<reference evidence="2" key="1">
    <citation type="journal article" date="2019" name="Int. J. Syst. Evol. Microbiol.">
        <title>The Global Catalogue of Microorganisms (GCM) 10K type strain sequencing project: providing services to taxonomists for standard genome sequencing and annotation.</title>
        <authorList>
            <consortium name="The Broad Institute Genomics Platform"/>
            <consortium name="The Broad Institute Genome Sequencing Center for Infectious Disease"/>
            <person name="Wu L."/>
            <person name="Ma J."/>
        </authorList>
    </citation>
    <scope>NUCLEOTIDE SEQUENCE [LARGE SCALE GENOMIC DNA]</scope>
    <source>
        <strain evidence="2">CCUG 39402</strain>
    </source>
</reference>
<dbReference type="InterPro" id="IPR052894">
    <property type="entry name" value="AsmA-related"/>
</dbReference>
<dbReference type="PANTHER" id="PTHR30441">
    <property type="entry name" value="DUF748 DOMAIN-CONTAINING PROTEIN"/>
    <property type="match status" value="1"/>
</dbReference>
<keyword evidence="2" id="KW-1185">Reference proteome</keyword>
<name>A0ABW1TVZ2_9BURK</name>
<evidence type="ECO:0000313" key="1">
    <source>
        <dbReference type="EMBL" id="MFC6281809.1"/>
    </source>
</evidence>
<sequence>MARLLKWLLWAALVAVLLLAATVFALHRWVGTDDFRQRVEREASAALGVPVVLGSIAVSVWPLPAVAFEGLTVQSKPPVTLERLEVRPQWQALLQGQLRVSTLIVRKAVLPQQGIDAILLALQKKPAATAVPAAKASAAAKPSEAAPATTDDLAWLPRRTVLDDVTWVSAKGTSTALEGEARLAPDGLPDSASLRLIRGNLQGLSAQLTREPRAAGQASTDDQWALRVDVGGGKIEGKLGMQRGAGKAGRELVLQGKLETRDVEVSALTAPSKPLSGLLEASTTLEARAATTEALVDALQTQTSFTVRNATLHGIDLAKAVKTVGLSRGGQTQLQTLAGHVGTQGRAVQLSNLVASSGALSASGNVAVSPSKALSGQISVNLSGDSKLGSAIGGAVGIPLVVSGTLEAPAVTLSRAALLGAAIGTALMPGVGTGAGAKLGGKVNEELKKLFGK</sequence>
<evidence type="ECO:0000313" key="2">
    <source>
        <dbReference type="Proteomes" id="UP001596270"/>
    </source>
</evidence>
<dbReference type="EMBL" id="JBHSRS010000018">
    <property type="protein sequence ID" value="MFC6281809.1"/>
    <property type="molecule type" value="Genomic_DNA"/>
</dbReference>
<dbReference type="RefSeq" id="WP_371438586.1">
    <property type="nucleotide sequence ID" value="NZ_JBHSRS010000018.1"/>
</dbReference>
<protein>
    <recommendedName>
        <fullName evidence="3">AsmA domain-containing protein</fullName>
    </recommendedName>
</protein>
<gene>
    <name evidence="1" type="ORF">ACFQND_11250</name>
</gene>
<dbReference type="PANTHER" id="PTHR30441:SF4">
    <property type="entry name" value="PROTEIN ASMA"/>
    <property type="match status" value="1"/>
</dbReference>
<proteinExistence type="predicted"/>